<feature type="transmembrane region" description="Helical" evidence="1">
    <location>
        <begin position="12"/>
        <end position="34"/>
    </location>
</feature>
<dbReference type="EMBL" id="CAUDKV010000009">
    <property type="protein sequence ID" value="CAJ0872851.1"/>
    <property type="molecule type" value="Genomic_DNA"/>
</dbReference>
<proteinExistence type="predicted"/>
<organism evidence="2 4">
    <name type="scientific">Ralstonia mannitolilytica</name>
    <dbReference type="NCBI Taxonomy" id="105219"/>
    <lineage>
        <taxon>Bacteria</taxon>
        <taxon>Pseudomonadati</taxon>
        <taxon>Pseudomonadota</taxon>
        <taxon>Betaproteobacteria</taxon>
        <taxon>Burkholderiales</taxon>
        <taxon>Burkholderiaceae</taxon>
        <taxon>Ralstonia</taxon>
    </lineage>
</organism>
<comment type="caution">
    <text evidence="2">The sequence shown here is derived from an EMBL/GenBank/DDBJ whole genome shotgun (WGS) entry which is preliminary data.</text>
</comment>
<evidence type="ECO:0000256" key="1">
    <source>
        <dbReference type="SAM" id="Phobius"/>
    </source>
</evidence>
<keyword evidence="1" id="KW-0472">Membrane</keyword>
<gene>
    <name evidence="3" type="ORF">R77569_02472</name>
    <name evidence="2" type="ORF">R77591_02464</name>
</gene>
<dbReference type="AlphaFoldDB" id="A0AAD2AQ58"/>
<protein>
    <recommendedName>
        <fullName evidence="6">Transmembrane protein</fullName>
    </recommendedName>
</protein>
<keyword evidence="1" id="KW-0812">Transmembrane</keyword>
<reference evidence="2 5" key="1">
    <citation type="submission" date="2023-07" db="EMBL/GenBank/DDBJ databases">
        <authorList>
            <person name="Peeters C."/>
        </authorList>
    </citation>
    <scope>NUCLEOTIDE SEQUENCE</scope>
    <source>
        <strain evidence="3 5">R-77569</strain>
        <strain evidence="2">R-77591</strain>
    </source>
</reference>
<dbReference type="EMBL" id="CATVXE010000009">
    <property type="protein sequence ID" value="CAJ0684246.1"/>
    <property type="molecule type" value="Genomic_DNA"/>
</dbReference>
<evidence type="ECO:0000313" key="3">
    <source>
        <dbReference type="EMBL" id="CAJ0872851.1"/>
    </source>
</evidence>
<name>A0AAD2AQ58_9RALS</name>
<accession>A0AAD2AQ58</accession>
<evidence type="ECO:0000313" key="4">
    <source>
        <dbReference type="Proteomes" id="UP001190002"/>
    </source>
</evidence>
<sequence length="287" mass="31216">MEFVDFLRAWAAVHAELLLTWLVAALVMMTLAWIELRRATRRAAMAMTEAVATTVAACVPDIAAAAQGAHPAGTMPSGPSTALAQAMQALSLQSAERMQWLHAVANLRLPDTALPAVAPDSPVHPMVYDTPRPLAEAYLAVERRFAEQARALLAERRAVQALETAERDGTSELHRIERETSVIVERFEQANAQSEQTDVQRFLIQKFNALGNRERELTAQLAALRQQLADRAQALWGQSQRAAEDYAAALDPLLAVARQELGHETAADDTALWLARARAGQGPSSAA</sequence>
<dbReference type="Proteomes" id="UP001190002">
    <property type="component" value="Unassembled WGS sequence"/>
</dbReference>
<keyword evidence="5" id="KW-1185">Reference proteome</keyword>
<dbReference type="Proteomes" id="UP001190452">
    <property type="component" value="Unassembled WGS sequence"/>
</dbReference>
<evidence type="ECO:0000313" key="5">
    <source>
        <dbReference type="Proteomes" id="UP001190452"/>
    </source>
</evidence>
<keyword evidence="1" id="KW-1133">Transmembrane helix</keyword>
<evidence type="ECO:0008006" key="6">
    <source>
        <dbReference type="Google" id="ProtNLM"/>
    </source>
</evidence>
<evidence type="ECO:0000313" key="2">
    <source>
        <dbReference type="EMBL" id="CAJ0684246.1"/>
    </source>
</evidence>